<dbReference type="InterPro" id="IPR003488">
    <property type="entry name" value="DprA"/>
</dbReference>
<dbReference type="Pfam" id="PF02481">
    <property type="entry name" value="DNA_processg_A"/>
    <property type="match status" value="1"/>
</dbReference>
<dbReference type="InterPro" id="IPR057666">
    <property type="entry name" value="DrpA_SLOG"/>
</dbReference>
<dbReference type="RefSeq" id="WP_095277463.1">
    <property type="nucleotide sequence ID" value="NZ_CP047655.1"/>
</dbReference>
<dbReference type="EMBL" id="NQMQ01000013">
    <property type="protein sequence ID" value="PAJ69684.1"/>
    <property type="molecule type" value="Genomic_DNA"/>
</dbReference>
<protein>
    <submittedName>
        <fullName evidence="3">DNA processing protein DprA</fullName>
    </submittedName>
</protein>
<comment type="similarity">
    <text evidence="1">Belongs to the DprA/Smf family.</text>
</comment>
<gene>
    <name evidence="3" type="ORF">CIG21_07155</name>
</gene>
<dbReference type="Gene3D" id="3.40.50.450">
    <property type="match status" value="1"/>
</dbReference>
<dbReference type="GO" id="GO:0009294">
    <property type="term" value="P:DNA-mediated transformation"/>
    <property type="evidence" value="ECO:0007669"/>
    <property type="project" value="InterPro"/>
</dbReference>
<evidence type="ECO:0000259" key="2">
    <source>
        <dbReference type="Pfam" id="PF02481"/>
    </source>
</evidence>
<name>A0A269PCS5_9CORY</name>
<evidence type="ECO:0000313" key="3">
    <source>
        <dbReference type="EMBL" id="PAJ69684.1"/>
    </source>
</evidence>
<proteinExistence type="inferred from homology"/>
<dbReference type="PANTHER" id="PTHR43022:SF1">
    <property type="entry name" value="PROTEIN SMF"/>
    <property type="match status" value="1"/>
</dbReference>
<sequence length="397" mass="42825">MTPSNLESWAYLSRVIEGPSRHLQEMLRAGRDADEIARGIRTRASWLGPLAGTTERRYDWDRPAADLETAHEHGYSLLTPEHAAWPSERIEESFVAGALLSRENMDFAIADGSAPHTLWVRGATDLAALIAQSLAFVGTRASSSYGHQATQDLVGSVAKQRYTVVSGGAIGIDTVAHETALAAGTPTIAVAACGPGVVYPKRNEKLFQRIVAAGGALVTEYPPGVTPDRHRFLTRNRLVAGLTQGSVVVEAAFRSGALNTLKWARYYNRQAMAVPGSILGPNSLGTNLAIRAGNATMVLSGDQIHEQCGHIGQIDAEGQLEMQFQADPIQQLSHNELRVFDATPPAASAGRDAERIAADAGLSTGLTVHLLMELERRGLVQRERRQWSRAVRNKESA</sequence>
<dbReference type="SUPFAM" id="SSF102405">
    <property type="entry name" value="MCP/YpsA-like"/>
    <property type="match status" value="1"/>
</dbReference>
<organism evidence="3 4">
    <name type="scientific">Corynebacterium hadale</name>
    <dbReference type="NCBI Taxonomy" id="2026255"/>
    <lineage>
        <taxon>Bacteria</taxon>
        <taxon>Bacillati</taxon>
        <taxon>Actinomycetota</taxon>
        <taxon>Actinomycetes</taxon>
        <taxon>Mycobacteriales</taxon>
        <taxon>Corynebacteriaceae</taxon>
        <taxon>Corynebacterium</taxon>
    </lineage>
</organism>
<accession>A0A269PCS5</accession>
<dbReference type="PANTHER" id="PTHR43022">
    <property type="entry name" value="PROTEIN SMF"/>
    <property type="match status" value="1"/>
</dbReference>
<dbReference type="AlphaFoldDB" id="A0A269PCS5"/>
<evidence type="ECO:0000256" key="1">
    <source>
        <dbReference type="ARBA" id="ARBA00006525"/>
    </source>
</evidence>
<feature type="domain" description="Smf/DprA SLOG" evidence="2">
    <location>
        <begin position="113"/>
        <end position="307"/>
    </location>
</feature>
<evidence type="ECO:0000313" key="4">
    <source>
        <dbReference type="Proteomes" id="UP000215771"/>
    </source>
</evidence>
<dbReference type="Proteomes" id="UP000215771">
    <property type="component" value="Unassembled WGS sequence"/>
</dbReference>
<comment type="caution">
    <text evidence="3">The sequence shown here is derived from an EMBL/GenBank/DDBJ whole genome shotgun (WGS) entry which is preliminary data.</text>
</comment>
<reference evidence="3 4" key="1">
    <citation type="submission" date="2017-08" db="EMBL/GenBank/DDBJ databases">
        <authorList>
            <person name="de Groot N.N."/>
        </authorList>
    </citation>
    <scope>NUCLEOTIDE SEQUENCE [LARGE SCALE GENOMIC DNA]</scope>
    <source>
        <strain evidence="3 4">NBT06-6</strain>
    </source>
</reference>